<name>A0ABT9MNZ3_9ACTN</name>
<protein>
    <submittedName>
        <fullName evidence="1">Uncharacterized protein</fullName>
    </submittedName>
</protein>
<gene>
    <name evidence="1" type="ORF">J2S43_001675</name>
</gene>
<organism evidence="1 2">
    <name type="scientific">Catenuloplanes nepalensis</name>
    <dbReference type="NCBI Taxonomy" id="587533"/>
    <lineage>
        <taxon>Bacteria</taxon>
        <taxon>Bacillati</taxon>
        <taxon>Actinomycetota</taxon>
        <taxon>Actinomycetes</taxon>
        <taxon>Micromonosporales</taxon>
        <taxon>Micromonosporaceae</taxon>
        <taxon>Catenuloplanes</taxon>
    </lineage>
</organism>
<proteinExistence type="predicted"/>
<evidence type="ECO:0000313" key="1">
    <source>
        <dbReference type="EMBL" id="MDP9793163.1"/>
    </source>
</evidence>
<accession>A0ABT9MNZ3</accession>
<dbReference type="Proteomes" id="UP001240984">
    <property type="component" value="Unassembled WGS sequence"/>
</dbReference>
<evidence type="ECO:0000313" key="2">
    <source>
        <dbReference type="Proteomes" id="UP001240984"/>
    </source>
</evidence>
<sequence>MGDDVVMGPRLLVPLFDLLSCLASMLPEIRGKKPASMNFTESADQVLFKPAAGETVEIIYAEARSRSGAVYFHEARKVRIDREELVDTLTGFLASGLQALTDNVAGLRENQHVKALLDQC</sequence>
<dbReference type="EMBL" id="JAUSRA010000001">
    <property type="protein sequence ID" value="MDP9793163.1"/>
    <property type="molecule type" value="Genomic_DNA"/>
</dbReference>
<comment type="caution">
    <text evidence="1">The sequence shown here is derived from an EMBL/GenBank/DDBJ whole genome shotgun (WGS) entry which is preliminary data.</text>
</comment>
<keyword evidence="2" id="KW-1185">Reference proteome</keyword>
<reference evidence="1 2" key="1">
    <citation type="submission" date="2023-07" db="EMBL/GenBank/DDBJ databases">
        <title>Sequencing the genomes of 1000 actinobacteria strains.</title>
        <authorList>
            <person name="Klenk H.-P."/>
        </authorList>
    </citation>
    <scope>NUCLEOTIDE SEQUENCE [LARGE SCALE GENOMIC DNA]</scope>
    <source>
        <strain evidence="1 2">DSM 44710</strain>
    </source>
</reference>
<dbReference type="RefSeq" id="WP_306828155.1">
    <property type="nucleotide sequence ID" value="NZ_JAUSRA010000001.1"/>
</dbReference>